<dbReference type="Proteomes" id="UP000030103">
    <property type="component" value="Unassembled WGS sequence"/>
</dbReference>
<evidence type="ECO:0000256" key="1">
    <source>
        <dbReference type="SAM" id="MobiDB-lite"/>
    </source>
</evidence>
<gene>
    <name evidence="2" type="ORF">HQ47_04545</name>
</gene>
<feature type="region of interest" description="Disordered" evidence="1">
    <location>
        <begin position="1"/>
        <end position="20"/>
    </location>
</feature>
<proteinExistence type="predicted"/>
<evidence type="ECO:0000313" key="3">
    <source>
        <dbReference type="Proteomes" id="UP000030103"/>
    </source>
</evidence>
<name>A0A0A2E600_9PORP</name>
<comment type="caution">
    <text evidence="2">The sequence shown here is derived from an EMBL/GenBank/DDBJ whole genome shotgun (WGS) entry which is preliminary data.</text>
</comment>
<keyword evidence="3" id="KW-1185">Reference proteome</keyword>
<sequence>MFHFYDETKKTTRPQKNRRKCDNQNKGILFFKEKMNYSIPLQSHIDRLCSFIYDGWYSFYLAYNKNISGNG</sequence>
<reference evidence="2 3" key="1">
    <citation type="submission" date="2014-09" db="EMBL/GenBank/DDBJ databases">
        <title>Draft Genome Sequence of Porphyromonas macacae COT-192_OH2859.</title>
        <authorList>
            <person name="Wallis C."/>
            <person name="Deusch O."/>
            <person name="O'Flynn C."/>
            <person name="Davis I."/>
            <person name="Horsfall A."/>
            <person name="Kirkwood N."/>
            <person name="Harris S."/>
            <person name="Eisen J.A."/>
            <person name="Coil D.A."/>
            <person name="Darling A.E."/>
            <person name="Jospin G."/>
            <person name="Alexiev A."/>
        </authorList>
    </citation>
    <scope>NUCLEOTIDE SEQUENCE [LARGE SCALE GENOMIC DNA]</scope>
    <source>
        <strain evidence="3">COT-192 OH2859</strain>
    </source>
</reference>
<evidence type="ECO:0000313" key="2">
    <source>
        <dbReference type="EMBL" id="KGN74333.1"/>
    </source>
</evidence>
<feature type="compositionally biased region" description="Basic and acidic residues" evidence="1">
    <location>
        <begin position="1"/>
        <end position="10"/>
    </location>
</feature>
<protein>
    <submittedName>
        <fullName evidence="2">Uncharacterized protein</fullName>
    </submittedName>
</protein>
<organism evidence="2 3">
    <name type="scientific">Porphyromonas macacae</name>
    <dbReference type="NCBI Taxonomy" id="28115"/>
    <lineage>
        <taxon>Bacteria</taxon>
        <taxon>Pseudomonadati</taxon>
        <taxon>Bacteroidota</taxon>
        <taxon>Bacteroidia</taxon>
        <taxon>Bacteroidales</taxon>
        <taxon>Porphyromonadaceae</taxon>
        <taxon>Porphyromonas</taxon>
    </lineage>
</organism>
<dbReference type="EMBL" id="JRFA01000014">
    <property type="protein sequence ID" value="KGN74333.1"/>
    <property type="molecule type" value="Genomic_DNA"/>
</dbReference>
<dbReference type="AlphaFoldDB" id="A0A0A2E600"/>
<accession>A0A0A2E600</accession>